<sequence>MLTSGSIPDATTGCRYVVPEVVEDSSAEMLGDRYLVKQENCDKHQISPLLRPGIRSVPGHLV</sequence>
<dbReference type="AlphaFoldDB" id="A0A835Q3Q0"/>
<evidence type="ECO:0000313" key="2">
    <source>
        <dbReference type="Proteomes" id="UP000639772"/>
    </source>
</evidence>
<protein>
    <submittedName>
        <fullName evidence="1">Uncharacterized protein</fullName>
    </submittedName>
</protein>
<organism evidence="1 2">
    <name type="scientific">Vanilla planifolia</name>
    <name type="common">Vanilla</name>
    <dbReference type="NCBI Taxonomy" id="51239"/>
    <lineage>
        <taxon>Eukaryota</taxon>
        <taxon>Viridiplantae</taxon>
        <taxon>Streptophyta</taxon>
        <taxon>Embryophyta</taxon>
        <taxon>Tracheophyta</taxon>
        <taxon>Spermatophyta</taxon>
        <taxon>Magnoliopsida</taxon>
        <taxon>Liliopsida</taxon>
        <taxon>Asparagales</taxon>
        <taxon>Orchidaceae</taxon>
        <taxon>Vanilloideae</taxon>
        <taxon>Vanilleae</taxon>
        <taxon>Vanilla</taxon>
    </lineage>
</organism>
<dbReference type="EMBL" id="JADCNM010000010">
    <property type="protein sequence ID" value="KAG0465725.1"/>
    <property type="molecule type" value="Genomic_DNA"/>
</dbReference>
<gene>
    <name evidence="1" type="ORF">HPP92_019889</name>
</gene>
<dbReference type="Proteomes" id="UP000639772">
    <property type="component" value="Chromosome 10"/>
</dbReference>
<reference evidence="1 2" key="1">
    <citation type="journal article" date="2020" name="Nat. Food">
        <title>A phased Vanilla planifolia genome enables genetic improvement of flavour and production.</title>
        <authorList>
            <person name="Hasing T."/>
            <person name="Tang H."/>
            <person name="Brym M."/>
            <person name="Khazi F."/>
            <person name="Huang T."/>
            <person name="Chambers A.H."/>
        </authorList>
    </citation>
    <scope>NUCLEOTIDE SEQUENCE [LARGE SCALE GENOMIC DNA]</scope>
    <source>
        <tissue evidence="1">Leaf</tissue>
    </source>
</reference>
<proteinExistence type="predicted"/>
<name>A0A835Q3Q0_VANPL</name>
<accession>A0A835Q3Q0</accession>
<evidence type="ECO:0000313" key="1">
    <source>
        <dbReference type="EMBL" id="KAG0465725.1"/>
    </source>
</evidence>
<comment type="caution">
    <text evidence="1">The sequence shown here is derived from an EMBL/GenBank/DDBJ whole genome shotgun (WGS) entry which is preliminary data.</text>
</comment>